<feature type="transmembrane region" description="Helical" evidence="1">
    <location>
        <begin position="131"/>
        <end position="151"/>
    </location>
</feature>
<feature type="transmembrane region" description="Helical" evidence="1">
    <location>
        <begin position="98"/>
        <end position="119"/>
    </location>
</feature>
<dbReference type="PANTHER" id="PTHR28026:SF9">
    <property type="entry name" value="2-HYDROXY-PALMITIC ACID DIOXYGENASE MPO1"/>
    <property type="match status" value="1"/>
</dbReference>
<dbReference type="InterPro" id="IPR009305">
    <property type="entry name" value="Mpo1-like"/>
</dbReference>
<dbReference type="Pfam" id="PF06127">
    <property type="entry name" value="Mpo1-like"/>
    <property type="match status" value="1"/>
</dbReference>
<feature type="transmembrane region" description="Helical" evidence="1">
    <location>
        <begin position="73"/>
        <end position="92"/>
    </location>
</feature>
<dbReference type="AlphaFoldDB" id="A0A1I1T2N4"/>
<dbReference type="OrthoDB" id="5515308at2"/>
<evidence type="ECO:0000313" key="3">
    <source>
        <dbReference type="Proteomes" id="UP000199517"/>
    </source>
</evidence>
<dbReference type="STRING" id="32040.SAMN04489710_10388"/>
<keyword evidence="1" id="KW-0812">Transmembrane</keyword>
<dbReference type="EMBL" id="FOMQ01000003">
    <property type="protein sequence ID" value="SFD52937.1"/>
    <property type="molecule type" value="Genomic_DNA"/>
</dbReference>
<keyword evidence="1" id="KW-0472">Membrane</keyword>
<feature type="transmembrane region" description="Helical" evidence="1">
    <location>
        <begin position="21"/>
        <end position="39"/>
    </location>
</feature>
<dbReference type="GO" id="GO:0046521">
    <property type="term" value="P:sphingoid catabolic process"/>
    <property type="evidence" value="ECO:0007669"/>
    <property type="project" value="TreeGrafter"/>
</dbReference>
<evidence type="ECO:0000256" key="1">
    <source>
        <dbReference type="SAM" id="Phobius"/>
    </source>
</evidence>
<keyword evidence="3" id="KW-1185">Reference proteome</keyword>
<dbReference type="Proteomes" id="UP000199517">
    <property type="component" value="Unassembled WGS sequence"/>
</dbReference>
<reference evidence="3" key="1">
    <citation type="submission" date="2016-10" db="EMBL/GenBank/DDBJ databases">
        <authorList>
            <person name="Varghese N."/>
            <person name="Submissions S."/>
        </authorList>
    </citation>
    <scope>NUCLEOTIDE SEQUENCE [LARGE SCALE GENOMIC DNA]</scope>
    <source>
        <strain evidence="3">DSM 7481</strain>
    </source>
</reference>
<keyword evidence="1" id="KW-1133">Transmembrane helix</keyword>
<dbReference type="PANTHER" id="PTHR28026">
    <property type="entry name" value="DUF962 DOMAIN PROTEIN (AFU_ORTHOLOGUE AFUA_8G05310)"/>
    <property type="match status" value="1"/>
</dbReference>
<feature type="transmembrane region" description="Helical" evidence="1">
    <location>
        <begin position="45"/>
        <end position="66"/>
    </location>
</feature>
<accession>A0A1I1T2N4</accession>
<organism evidence="2 3">
    <name type="scientific">Paracidovorax konjaci</name>
    <dbReference type="NCBI Taxonomy" id="32040"/>
    <lineage>
        <taxon>Bacteria</taxon>
        <taxon>Pseudomonadati</taxon>
        <taxon>Pseudomonadota</taxon>
        <taxon>Betaproteobacteria</taxon>
        <taxon>Burkholderiales</taxon>
        <taxon>Comamonadaceae</taxon>
        <taxon>Paracidovorax</taxon>
    </lineage>
</organism>
<name>A0A1I1T2N4_9BURK</name>
<evidence type="ECO:0000313" key="2">
    <source>
        <dbReference type="EMBL" id="SFD52937.1"/>
    </source>
</evidence>
<dbReference type="GO" id="GO:0016020">
    <property type="term" value="C:membrane"/>
    <property type="evidence" value="ECO:0007669"/>
    <property type="project" value="GOC"/>
</dbReference>
<protein>
    <submittedName>
        <fullName evidence="2">Uncharacterized membrane protein YGL010W</fullName>
    </submittedName>
</protein>
<dbReference type="RefSeq" id="WP_092950205.1">
    <property type="nucleotide sequence ID" value="NZ_FOMQ01000003.1"/>
</dbReference>
<gene>
    <name evidence="2" type="ORF">SAMN04489710_10388</name>
</gene>
<sequence>MKTLIDHLSQYADYHRDPRNIQTHFVGVPMIMLAVTVLLSRPAWMAGGLLPVSPALAAALAASLFYFRLDARYGLAMAAVLAAMLAVGQWLAAQATVLWLGAGVGLFVVGWVIQFVGHYYEGRKPAFVDDLVGLIVGPLFVAAEIGFALGLRREVQAAVDARSGPVRLNAQRPGRPARA</sequence>
<proteinExistence type="predicted"/>